<sequence>MTPPPESNSPATITFSAKLPDDLGADEFAALVDAVSALDDAVVTSVRNSPEAEFFNADLRTVAPSVVQKVQYGSDFMVVLGVVAQGAVPVGVVAGVWLTIAKSIDIIAAARLKNEERKGKRDERLARRRERAAAEQVVKARYVWRLGSLEFLSAFEELPDGSDDDAELPAKRVQEALDTLIPPETRAEAEAGLPADLRTQSVVVAVSQLAEYVVTVEVVPQTGGPRRARRA</sequence>
<proteinExistence type="predicted"/>
<reference evidence="1 2" key="1">
    <citation type="submission" date="2021-06" db="EMBL/GenBank/DDBJ databases">
        <title>Genome-based taxonomic framework of Microbacterium strains isolated from marine environment, the description of four new species and reclassification of four preexisting species.</title>
        <authorList>
            <person name="Lee S.D."/>
            <person name="Kim S.-M."/>
            <person name="Byeon Y.-S."/>
            <person name="Yang H.L."/>
            <person name="Kim I.S."/>
        </authorList>
    </citation>
    <scope>NUCLEOTIDE SEQUENCE [LARGE SCALE GENOMIC DNA]</scope>
    <source>
        <strain evidence="1 2">SSW1-51</strain>
    </source>
</reference>
<evidence type="ECO:0000313" key="1">
    <source>
        <dbReference type="EMBL" id="UPL12182.1"/>
    </source>
</evidence>
<dbReference type="Proteomes" id="UP000831467">
    <property type="component" value="Chromosome"/>
</dbReference>
<name>A0ABY4IHE9_9MICO</name>
<keyword evidence="2" id="KW-1185">Reference proteome</keyword>
<accession>A0ABY4IHE9</accession>
<dbReference type="RefSeq" id="WP_247981716.1">
    <property type="nucleotide sequence ID" value="NZ_CP078076.1"/>
</dbReference>
<dbReference type="EMBL" id="CP078076">
    <property type="protein sequence ID" value="UPL12182.1"/>
    <property type="molecule type" value="Genomic_DNA"/>
</dbReference>
<gene>
    <name evidence="1" type="ORF">KV394_14145</name>
</gene>
<organism evidence="1 2">
    <name type="scientific">Microbacterium sufflavum</name>
    <dbReference type="NCBI Taxonomy" id="2851649"/>
    <lineage>
        <taxon>Bacteria</taxon>
        <taxon>Bacillati</taxon>
        <taxon>Actinomycetota</taxon>
        <taxon>Actinomycetes</taxon>
        <taxon>Micrococcales</taxon>
        <taxon>Microbacteriaceae</taxon>
        <taxon>Microbacterium</taxon>
    </lineage>
</organism>
<evidence type="ECO:0000313" key="2">
    <source>
        <dbReference type="Proteomes" id="UP000831467"/>
    </source>
</evidence>
<protein>
    <submittedName>
        <fullName evidence="1">Uncharacterized protein</fullName>
    </submittedName>
</protein>